<protein>
    <submittedName>
        <fullName evidence="3">Polyhydroxyalkanoate synthesis repressor PhaR</fullName>
    </submittedName>
</protein>
<reference evidence="3 4" key="1">
    <citation type="submission" date="2019-03" db="EMBL/GenBank/DDBJ databases">
        <title>Genomic Encyclopedia of Type Strains, Phase IV (KMG-IV): sequencing the most valuable type-strain genomes for metagenomic binning, comparative biology and taxonomic classification.</title>
        <authorList>
            <person name="Goeker M."/>
        </authorList>
    </citation>
    <scope>NUCLEOTIDE SEQUENCE [LARGE SCALE GENOMIC DNA]</scope>
    <source>
        <strain evidence="3 4">DSM 2132</strain>
    </source>
</reference>
<proteinExistence type="predicted"/>
<dbReference type="AlphaFoldDB" id="A0A4R2PN19"/>
<name>A0A4R2PN19_RHOSA</name>
<dbReference type="InParanoid" id="A0A4R2PN19"/>
<organism evidence="3 4">
    <name type="scientific">Rhodothalassium salexigens DSM 2132</name>
    <dbReference type="NCBI Taxonomy" id="1188247"/>
    <lineage>
        <taxon>Bacteria</taxon>
        <taxon>Pseudomonadati</taxon>
        <taxon>Pseudomonadota</taxon>
        <taxon>Alphaproteobacteria</taxon>
        <taxon>Rhodothalassiales</taxon>
        <taxon>Rhodothalassiaceae</taxon>
        <taxon>Rhodothalassium</taxon>
    </lineage>
</organism>
<sequence length="186" mass="20775">MTESAKEAPVVIKKYANRRLYNTETSSYVTLDHLARLVKEGREFVVRDAKTGEDLTRAVLTQIIFEQEGKEETLLPVSFLRHLISLYGEGMHTMVPGFLQVSMEGFMRNQEKMRDAVQSSLGANQALAAFDEMTRQNLDLFETAMGMFTPFAAATKGGGGDPAKRKADLQRRIAALQAELDALDKR</sequence>
<dbReference type="InterPro" id="IPR010134">
    <property type="entry name" value="PHA_reg_PhaR"/>
</dbReference>
<dbReference type="InterPro" id="IPR007897">
    <property type="entry name" value="PHB_accumulat"/>
</dbReference>
<dbReference type="Proteomes" id="UP000295399">
    <property type="component" value="Unassembled WGS sequence"/>
</dbReference>
<feature type="domain" description="PHB accumulation regulatory" evidence="1">
    <location>
        <begin position="75"/>
        <end position="114"/>
    </location>
</feature>
<dbReference type="Pfam" id="PF07879">
    <property type="entry name" value="PHB_acc_N"/>
    <property type="match status" value="1"/>
</dbReference>
<evidence type="ECO:0000313" key="3">
    <source>
        <dbReference type="EMBL" id="TCP36314.1"/>
    </source>
</evidence>
<evidence type="ECO:0000313" key="4">
    <source>
        <dbReference type="Proteomes" id="UP000295399"/>
    </source>
</evidence>
<dbReference type="InterPro" id="IPR012909">
    <property type="entry name" value="PHA_DNA-bd_N"/>
</dbReference>
<evidence type="ECO:0000259" key="1">
    <source>
        <dbReference type="Pfam" id="PF05233"/>
    </source>
</evidence>
<dbReference type="NCBIfam" id="TIGR01848">
    <property type="entry name" value="PHA_reg_PhaR"/>
    <property type="match status" value="1"/>
</dbReference>
<dbReference type="EMBL" id="SLXO01000003">
    <property type="protein sequence ID" value="TCP36314.1"/>
    <property type="molecule type" value="Genomic_DNA"/>
</dbReference>
<accession>A0A4R2PN19</accession>
<comment type="caution">
    <text evidence="3">The sequence shown here is derived from an EMBL/GenBank/DDBJ whole genome shotgun (WGS) entry which is preliminary data.</text>
</comment>
<dbReference type="Pfam" id="PF05233">
    <property type="entry name" value="PHB_acc"/>
    <property type="match status" value="1"/>
</dbReference>
<dbReference type="GO" id="GO:0006355">
    <property type="term" value="P:regulation of DNA-templated transcription"/>
    <property type="evidence" value="ECO:0007669"/>
    <property type="project" value="InterPro"/>
</dbReference>
<evidence type="ECO:0000259" key="2">
    <source>
        <dbReference type="Pfam" id="PF07879"/>
    </source>
</evidence>
<dbReference type="OrthoDB" id="9795345at2"/>
<feature type="domain" description="PHA accumulation regulator DNA-binding N-terminal" evidence="2">
    <location>
        <begin position="11"/>
        <end position="70"/>
    </location>
</feature>
<gene>
    <name evidence="3" type="ORF">EV659_103203</name>
</gene>
<keyword evidence="4" id="KW-1185">Reference proteome</keyword>